<dbReference type="EMBL" id="NHYD01000693">
    <property type="protein sequence ID" value="PPQ93561.1"/>
    <property type="molecule type" value="Genomic_DNA"/>
</dbReference>
<dbReference type="HAMAP" id="MF_01343_B">
    <property type="entry name" value="Ribosomal_uS15_B"/>
    <property type="match status" value="1"/>
</dbReference>
<protein>
    <recommendedName>
        <fullName evidence="6">30S ribosomal protein S15</fullName>
    </recommendedName>
</protein>
<dbReference type="GO" id="GO:0003735">
    <property type="term" value="F:structural constituent of ribosome"/>
    <property type="evidence" value="ECO:0007669"/>
    <property type="project" value="InterPro"/>
</dbReference>
<organism evidence="4 5">
    <name type="scientific">Psilocybe cyanescens</name>
    <dbReference type="NCBI Taxonomy" id="93625"/>
    <lineage>
        <taxon>Eukaryota</taxon>
        <taxon>Fungi</taxon>
        <taxon>Dikarya</taxon>
        <taxon>Basidiomycota</taxon>
        <taxon>Agaricomycotina</taxon>
        <taxon>Agaricomycetes</taxon>
        <taxon>Agaricomycetidae</taxon>
        <taxon>Agaricales</taxon>
        <taxon>Agaricineae</taxon>
        <taxon>Strophariaceae</taxon>
        <taxon>Psilocybe</taxon>
    </lineage>
</organism>
<dbReference type="AlphaFoldDB" id="A0A409XS85"/>
<evidence type="ECO:0000256" key="1">
    <source>
        <dbReference type="ARBA" id="ARBA00008434"/>
    </source>
</evidence>
<comment type="similarity">
    <text evidence="1">Belongs to the universal ribosomal protein uS15 family.</text>
</comment>
<dbReference type="NCBIfam" id="TIGR00952">
    <property type="entry name" value="S15_bact"/>
    <property type="match status" value="1"/>
</dbReference>
<dbReference type="GO" id="GO:1990904">
    <property type="term" value="C:ribonucleoprotein complex"/>
    <property type="evidence" value="ECO:0007669"/>
    <property type="project" value="UniProtKB-KW"/>
</dbReference>
<dbReference type="SMART" id="SM01387">
    <property type="entry name" value="Ribosomal_S15"/>
    <property type="match status" value="1"/>
</dbReference>
<dbReference type="InParanoid" id="A0A409XS85"/>
<dbReference type="GO" id="GO:0006412">
    <property type="term" value="P:translation"/>
    <property type="evidence" value="ECO:0007669"/>
    <property type="project" value="InterPro"/>
</dbReference>
<name>A0A409XS85_PSICY</name>
<dbReference type="InterPro" id="IPR009068">
    <property type="entry name" value="uS15_NS1_RNA-bd_sf"/>
</dbReference>
<dbReference type="PROSITE" id="PS00362">
    <property type="entry name" value="RIBOSOMAL_S15"/>
    <property type="match status" value="1"/>
</dbReference>
<dbReference type="PANTHER" id="PTHR23321">
    <property type="entry name" value="RIBOSOMAL PROTEIN S15, BACTERIAL AND ORGANELLAR"/>
    <property type="match status" value="1"/>
</dbReference>
<dbReference type="Proteomes" id="UP000283269">
    <property type="component" value="Unassembled WGS sequence"/>
</dbReference>
<dbReference type="GO" id="GO:0005840">
    <property type="term" value="C:ribosome"/>
    <property type="evidence" value="ECO:0007669"/>
    <property type="project" value="UniProtKB-KW"/>
</dbReference>
<gene>
    <name evidence="4" type="ORF">CVT25_005553</name>
</gene>
<dbReference type="Gene3D" id="1.10.287.10">
    <property type="entry name" value="S15/NS1, RNA-binding"/>
    <property type="match status" value="1"/>
</dbReference>
<evidence type="ECO:0000256" key="3">
    <source>
        <dbReference type="ARBA" id="ARBA00023274"/>
    </source>
</evidence>
<accession>A0A409XS85</accession>
<keyword evidence="2" id="KW-0689">Ribosomal protein</keyword>
<comment type="caution">
    <text evidence="4">The sequence shown here is derived from an EMBL/GenBank/DDBJ whole genome shotgun (WGS) entry which is preliminary data.</text>
</comment>
<keyword evidence="3" id="KW-0687">Ribonucleoprotein</keyword>
<evidence type="ECO:0000313" key="4">
    <source>
        <dbReference type="EMBL" id="PPQ93561.1"/>
    </source>
</evidence>
<evidence type="ECO:0000256" key="2">
    <source>
        <dbReference type="ARBA" id="ARBA00022980"/>
    </source>
</evidence>
<dbReference type="InterPro" id="IPR005290">
    <property type="entry name" value="Ribosomal_uS15_bac-type"/>
</dbReference>
<dbReference type="OrthoDB" id="441444at2759"/>
<dbReference type="Pfam" id="PF00312">
    <property type="entry name" value="Ribosomal_S15"/>
    <property type="match status" value="1"/>
</dbReference>
<dbReference type="SUPFAM" id="SSF47060">
    <property type="entry name" value="S15/NS1 RNA-binding domain"/>
    <property type="match status" value="1"/>
</dbReference>
<dbReference type="CDD" id="cd00353">
    <property type="entry name" value="Ribosomal_S15p_S13e"/>
    <property type="match status" value="1"/>
</dbReference>
<dbReference type="GO" id="GO:0005737">
    <property type="term" value="C:cytoplasm"/>
    <property type="evidence" value="ECO:0007669"/>
    <property type="project" value="UniProtKB-ARBA"/>
</dbReference>
<dbReference type="STRING" id="93625.A0A409XS85"/>
<dbReference type="PANTHER" id="PTHR23321:SF26">
    <property type="entry name" value="SMALL RIBOSOMAL SUBUNIT PROTEIN US15M"/>
    <property type="match status" value="1"/>
</dbReference>
<proteinExistence type="inferred from homology"/>
<evidence type="ECO:0000313" key="5">
    <source>
        <dbReference type="Proteomes" id="UP000283269"/>
    </source>
</evidence>
<keyword evidence="5" id="KW-1185">Reference proteome</keyword>
<dbReference type="InterPro" id="IPR000589">
    <property type="entry name" value="Ribosomal_uS15"/>
</dbReference>
<evidence type="ECO:0008006" key="6">
    <source>
        <dbReference type="Google" id="ProtNLM"/>
    </source>
</evidence>
<sequence length="303" mass="33435">MFKTCTSSGSRAVASSSQTQSSAFLHTSSVFSSQASKRIGLRTKKLNIANTEQRLIEEAESRPSVVLGTRPGEEATKWKNSMLAKLLVDEDALHPPASKSATGKTNIPMVREQSALGTVLLPLQFGHGVGPVEKKTLFEDLPMASVSMSMAAHEQTAYLDRQSTNPKLANPLTLAELLDVENGKELRKSNLLAKALDLRNANAGGIAFENRRRIIMAFSTPDNPYDTGRTEVQVALMTHKIRTLWSHLNRAKGDVANRRGLAKLVHHRAKLLRYLKDIDRDRYETILEQLALEPESVEGELVL</sequence>
<reference evidence="4 5" key="1">
    <citation type="journal article" date="2018" name="Evol. Lett.">
        <title>Horizontal gene cluster transfer increased hallucinogenic mushroom diversity.</title>
        <authorList>
            <person name="Reynolds H.T."/>
            <person name="Vijayakumar V."/>
            <person name="Gluck-Thaler E."/>
            <person name="Korotkin H.B."/>
            <person name="Matheny P.B."/>
            <person name="Slot J.C."/>
        </authorList>
    </citation>
    <scope>NUCLEOTIDE SEQUENCE [LARGE SCALE GENOMIC DNA]</scope>
    <source>
        <strain evidence="4 5">2631</strain>
    </source>
</reference>